<gene>
    <name evidence="2" type="ORF">Sste5346_005219</name>
</gene>
<dbReference type="PANTHER" id="PTHR38048:SF2">
    <property type="entry name" value="HEMERYTHRIN-LIKE DOMAIN-CONTAINING PROTEIN"/>
    <property type="match status" value="1"/>
</dbReference>
<organism evidence="2 3">
    <name type="scientific">Sporothrix stenoceras</name>
    <dbReference type="NCBI Taxonomy" id="5173"/>
    <lineage>
        <taxon>Eukaryota</taxon>
        <taxon>Fungi</taxon>
        <taxon>Dikarya</taxon>
        <taxon>Ascomycota</taxon>
        <taxon>Pezizomycotina</taxon>
        <taxon>Sordariomycetes</taxon>
        <taxon>Sordariomycetidae</taxon>
        <taxon>Ophiostomatales</taxon>
        <taxon>Ophiostomataceae</taxon>
        <taxon>Sporothrix</taxon>
    </lineage>
</organism>
<dbReference type="PANTHER" id="PTHR38048">
    <property type="entry name" value="EXPRESSED PROTEIN"/>
    <property type="match status" value="1"/>
</dbReference>
<sequence>MAPVYADHPFQLIPDPRPDGVSTKNDMFDDVAVEMTCVHNCFIRGINAIYLQAPYVTQADANAFCNYAALWSKMLHLHHHEEESIFFPGVEKIAGEEGIMAGNVEQHHAFHDGLEKYQAFVDGVISGNEVYDGKKFTGIIDSFAGILTQHLTEEIPTLLALKKYGTEQFKDYPALSAKLAEKALATAGTTTGVIFVVTCLDVNFEDGRWSAFPPIPWIINMMFRYIHFWVHRDWWKFGPCDRLGSMRPLYAVPRE</sequence>
<protein>
    <recommendedName>
        <fullName evidence="1">Hemerythrin-like domain-containing protein</fullName>
    </recommendedName>
</protein>
<comment type="caution">
    <text evidence="2">The sequence shown here is derived from an EMBL/GenBank/DDBJ whole genome shotgun (WGS) entry which is preliminary data.</text>
</comment>
<dbReference type="InterPro" id="IPR012312">
    <property type="entry name" value="Hemerythrin-like"/>
</dbReference>
<evidence type="ECO:0000259" key="1">
    <source>
        <dbReference type="Pfam" id="PF01814"/>
    </source>
</evidence>
<name>A0ABR3Z4D9_9PEZI</name>
<dbReference type="Gene3D" id="1.20.120.520">
    <property type="entry name" value="nmb1532 protein domain like"/>
    <property type="match status" value="1"/>
</dbReference>
<evidence type="ECO:0000313" key="2">
    <source>
        <dbReference type="EMBL" id="KAL1895413.1"/>
    </source>
</evidence>
<proteinExistence type="predicted"/>
<feature type="domain" description="Hemerythrin-like" evidence="1">
    <location>
        <begin position="71"/>
        <end position="154"/>
    </location>
</feature>
<dbReference type="Proteomes" id="UP001583186">
    <property type="component" value="Unassembled WGS sequence"/>
</dbReference>
<dbReference type="InterPro" id="IPR053206">
    <property type="entry name" value="Dimeric_xanthone_biosynth"/>
</dbReference>
<accession>A0ABR3Z4D9</accession>
<dbReference type="Pfam" id="PF01814">
    <property type="entry name" value="Hemerythrin"/>
    <property type="match status" value="1"/>
</dbReference>
<reference evidence="2 3" key="1">
    <citation type="journal article" date="2024" name="IMA Fungus">
        <title>IMA Genome - F19 : A genome assembly and annotation guide to empower mycologists, including annotated draft genome sequences of Ceratocystis pirilliformis, Diaporthe australafricana, Fusarium ophioides, Paecilomyces lecythidis, and Sporothrix stenoceras.</title>
        <authorList>
            <person name="Aylward J."/>
            <person name="Wilson A.M."/>
            <person name="Visagie C.M."/>
            <person name="Spraker J."/>
            <person name="Barnes I."/>
            <person name="Buitendag C."/>
            <person name="Ceriani C."/>
            <person name="Del Mar Angel L."/>
            <person name="du Plessis D."/>
            <person name="Fuchs T."/>
            <person name="Gasser K."/>
            <person name="Kramer D."/>
            <person name="Li W."/>
            <person name="Munsamy K."/>
            <person name="Piso A."/>
            <person name="Price J.L."/>
            <person name="Sonnekus B."/>
            <person name="Thomas C."/>
            <person name="van der Nest A."/>
            <person name="van Dijk A."/>
            <person name="van Heerden A."/>
            <person name="van Vuuren N."/>
            <person name="Yilmaz N."/>
            <person name="Duong T.A."/>
            <person name="van der Merwe N.A."/>
            <person name="Wingfield M.J."/>
            <person name="Wingfield B.D."/>
        </authorList>
    </citation>
    <scope>NUCLEOTIDE SEQUENCE [LARGE SCALE GENOMIC DNA]</scope>
    <source>
        <strain evidence="2 3">CMW 5346</strain>
    </source>
</reference>
<evidence type="ECO:0000313" key="3">
    <source>
        <dbReference type="Proteomes" id="UP001583186"/>
    </source>
</evidence>
<dbReference type="EMBL" id="JAWCUI010000027">
    <property type="protein sequence ID" value="KAL1895413.1"/>
    <property type="molecule type" value="Genomic_DNA"/>
</dbReference>
<keyword evidence="3" id="KW-1185">Reference proteome</keyword>
<dbReference type="CDD" id="cd12108">
    <property type="entry name" value="Hr-like"/>
    <property type="match status" value="1"/>
</dbReference>